<dbReference type="PANTHER" id="PTHR43528">
    <property type="entry name" value="ALPHA-KETOGLUTARATE PERMEASE"/>
    <property type="match status" value="1"/>
</dbReference>
<sequence length="436" mass="47039">MSIQQQVEKAIVSEEAQSSGVKQAVFGAAIGNLIEWFDYASYGYLATIIAVVFFAPGNEKAALLGTFGVFAVSFIARPIGGVVWGHLGDRLGRKRILTLTIILMSFATFSIGLIPGYATIGIAAPLLLLLCRIVQGFSASGEYAGASLFIAEYAPDSRRGLLVSMVPASTAAGLLLGALTAILLEYNLTQEALHSWGWRIPFLISGPLGLIALYIRMKLEDTPVFNEMDHTETQAPILESIRQNWNKVFIAFGVICLNAVGFYIILSYMPTYLVKELGFNSLTSILTTIVSLTTYVILLPFVGTLADRVGRKPVLIGASILFILFTYPSFLLLSQGGIYAVMAQILLGAILAGNDGVLATFLSEMFPTSVRYTCFGLSFNMGNAIFGGTAPFVATFLILQTDNTFAPAFYLMAAALVAFLALLRTKETANKSLHHE</sequence>
<dbReference type="RefSeq" id="WP_404318178.1">
    <property type="nucleotide sequence ID" value="NZ_JAUIYO010000013.1"/>
</dbReference>
<evidence type="ECO:0000256" key="9">
    <source>
        <dbReference type="ARBA" id="ARBA00037295"/>
    </source>
</evidence>
<keyword evidence="14" id="KW-1185">Reference proteome</keyword>
<dbReference type="Pfam" id="PF00083">
    <property type="entry name" value="Sugar_tr"/>
    <property type="match status" value="2"/>
</dbReference>
<feature type="transmembrane region" description="Helical" evidence="11">
    <location>
        <begin position="338"/>
        <end position="362"/>
    </location>
</feature>
<feature type="transmembrane region" description="Helical" evidence="11">
    <location>
        <begin position="36"/>
        <end position="55"/>
    </location>
</feature>
<reference evidence="13 14" key="1">
    <citation type="submission" date="2023-07" db="EMBL/GenBank/DDBJ databases">
        <title>Bacillus lucianemedeirus sp. nov, a new species isolated from an immunobiological production facility.</title>
        <authorList>
            <person name="Costa L.V."/>
            <person name="Miranda R.V.S.L."/>
            <person name="Brandao M.L.L."/>
            <person name="Reis C.M.F."/>
            <person name="Frazao A.M."/>
            <person name="Cruz F.V."/>
            <person name="Baio P.V.P."/>
            <person name="Veras J.F.C."/>
            <person name="Ramos J.N."/>
            <person name="Vieira V."/>
        </authorList>
    </citation>
    <scope>NUCLEOTIDE SEQUENCE [LARGE SCALE GENOMIC DNA]</scope>
    <source>
        <strain evidence="13 14">B190/17</strain>
    </source>
</reference>
<feature type="transmembrane region" description="Helical" evidence="11">
    <location>
        <begin position="160"/>
        <end position="184"/>
    </location>
</feature>
<dbReference type="PROSITE" id="PS50850">
    <property type="entry name" value="MFS"/>
    <property type="match status" value="1"/>
</dbReference>
<proteinExistence type="inferred from homology"/>
<comment type="subcellular location">
    <subcellularLocation>
        <location evidence="1">Cell membrane</location>
        <topology evidence="1">Multi-pass membrane protein</topology>
    </subcellularLocation>
</comment>
<keyword evidence="5 11" id="KW-0812">Transmembrane</keyword>
<protein>
    <recommendedName>
        <fullName evidence="10">Putative proline/betaine transporter</fullName>
    </recommendedName>
</protein>
<name>A0ABW8IAW1_9BACI</name>
<feature type="transmembrane region" description="Helical" evidence="11">
    <location>
        <begin position="281"/>
        <end position="302"/>
    </location>
</feature>
<dbReference type="InterPro" id="IPR051084">
    <property type="entry name" value="H+-coupled_symporters"/>
</dbReference>
<feature type="transmembrane region" description="Helical" evidence="11">
    <location>
        <begin position="314"/>
        <end position="332"/>
    </location>
</feature>
<evidence type="ECO:0000256" key="10">
    <source>
        <dbReference type="ARBA" id="ARBA00039918"/>
    </source>
</evidence>
<feature type="transmembrane region" description="Helical" evidence="11">
    <location>
        <begin position="248"/>
        <end position="269"/>
    </location>
</feature>
<keyword evidence="7 11" id="KW-1133">Transmembrane helix</keyword>
<evidence type="ECO:0000256" key="4">
    <source>
        <dbReference type="ARBA" id="ARBA00022475"/>
    </source>
</evidence>
<evidence type="ECO:0000256" key="3">
    <source>
        <dbReference type="ARBA" id="ARBA00022448"/>
    </source>
</evidence>
<feature type="transmembrane region" description="Helical" evidence="11">
    <location>
        <begin position="61"/>
        <end position="84"/>
    </location>
</feature>
<gene>
    <name evidence="13" type="ORF">QYG89_13425</name>
</gene>
<dbReference type="PROSITE" id="PS00216">
    <property type="entry name" value="SUGAR_TRANSPORT_1"/>
    <property type="match status" value="1"/>
</dbReference>
<evidence type="ECO:0000256" key="5">
    <source>
        <dbReference type="ARBA" id="ARBA00022692"/>
    </source>
</evidence>
<keyword evidence="4" id="KW-1003">Cell membrane</keyword>
<dbReference type="PANTHER" id="PTHR43528:SF1">
    <property type="entry name" value="ALPHA-KETOGLUTARATE PERMEASE"/>
    <property type="match status" value="1"/>
</dbReference>
<comment type="caution">
    <text evidence="13">The sequence shown here is derived from an EMBL/GenBank/DDBJ whole genome shotgun (WGS) entry which is preliminary data.</text>
</comment>
<feature type="transmembrane region" description="Helical" evidence="11">
    <location>
        <begin position="96"/>
        <end position="114"/>
    </location>
</feature>
<comment type="similarity">
    <text evidence="2">Belongs to the major facilitator superfamily. Metabolite:H+ Symporter (MHS) family (TC 2.A.1.6) family.</text>
</comment>
<comment type="function">
    <text evidence="9">May be a proton symporter involved in the uptake of osmolytes such as proline and glycine betaine.</text>
</comment>
<evidence type="ECO:0000313" key="13">
    <source>
        <dbReference type="EMBL" id="MFK2826651.1"/>
    </source>
</evidence>
<dbReference type="SUPFAM" id="SSF103473">
    <property type="entry name" value="MFS general substrate transporter"/>
    <property type="match status" value="1"/>
</dbReference>
<dbReference type="InterPro" id="IPR005828">
    <property type="entry name" value="MFS_sugar_transport-like"/>
</dbReference>
<keyword evidence="3" id="KW-0813">Transport</keyword>
<accession>A0ABW8IAW1</accession>
<keyword evidence="6" id="KW-0769">Symport</keyword>
<evidence type="ECO:0000256" key="11">
    <source>
        <dbReference type="SAM" id="Phobius"/>
    </source>
</evidence>
<dbReference type="InterPro" id="IPR005829">
    <property type="entry name" value="Sugar_transporter_CS"/>
</dbReference>
<organism evidence="13 14">
    <name type="scientific">Bacillus lumedeiriae</name>
    <dbReference type="NCBI Taxonomy" id="3058829"/>
    <lineage>
        <taxon>Bacteria</taxon>
        <taxon>Bacillati</taxon>
        <taxon>Bacillota</taxon>
        <taxon>Bacilli</taxon>
        <taxon>Bacillales</taxon>
        <taxon>Bacillaceae</taxon>
        <taxon>Bacillus</taxon>
    </lineage>
</organism>
<evidence type="ECO:0000256" key="8">
    <source>
        <dbReference type="ARBA" id="ARBA00023136"/>
    </source>
</evidence>
<evidence type="ECO:0000256" key="2">
    <source>
        <dbReference type="ARBA" id="ARBA00008240"/>
    </source>
</evidence>
<evidence type="ECO:0000313" key="14">
    <source>
        <dbReference type="Proteomes" id="UP001619911"/>
    </source>
</evidence>
<dbReference type="Proteomes" id="UP001619911">
    <property type="component" value="Unassembled WGS sequence"/>
</dbReference>
<feature type="transmembrane region" description="Helical" evidence="11">
    <location>
        <begin position="374"/>
        <end position="399"/>
    </location>
</feature>
<feature type="transmembrane region" description="Helical" evidence="11">
    <location>
        <begin position="405"/>
        <end position="423"/>
    </location>
</feature>
<evidence type="ECO:0000256" key="1">
    <source>
        <dbReference type="ARBA" id="ARBA00004651"/>
    </source>
</evidence>
<dbReference type="InterPro" id="IPR036259">
    <property type="entry name" value="MFS_trans_sf"/>
</dbReference>
<feature type="domain" description="Major facilitator superfamily (MFS) profile" evidence="12">
    <location>
        <begin position="24"/>
        <end position="431"/>
    </location>
</feature>
<evidence type="ECO:0000256" key="7">
    <source>
        <dbReference type="ARBA" id="ARBA00022989"/>
    </source>
</evidence>
<evidence type="ECO:0000259" key="12">
    <source>
        <dbReference type="PROSITE" id="PS50850"/>
    </source>
</evidence>
<evidence type="ECO:0000256" key="6">
    <source>
        <dbReference type="ARBA" id="ARBA00022847"/>
    </source>
</evidence>
<dbReference type="EMBL" id="JAUIYO010000013">
    <property type="protein sequence ID" value="MFK2826651.1"/>
    <property type="molecule type" value="Genomic_DNA"/>
</dbReference>
<feature type="transmembrane region" description="Helical" evidence="11">
    <location>
        <begin position="196"/>
        <end position="215"/>
    </location>
</feature>
<keyword evidence="8 11" id="KW-0472">Membrane</keyword>
<dbReference type="Gene3D" id="1.20.1250.20">
    <property type="entry name" value="MFS general substrate transporter like domains"/>
    <property type="match status" value="2"/>
</dbReference>
<dbReference type="InterPro" id="IPR020846">
    <property type="entry name" value="MFS_dom"/>
</dbReference>